<dbReference type="GO" id="GO:0016020">
    <property type="term" value="C:membrane"/>
    <property type="evidence" value="ECO:0007669"/>
    <property type="project" value="UniProtKB-SubCell"/>
</dbReference>
<accession>T1G0F6</accession>
<dbReference type="GeneID" id="20214554"/>
<keyword evidence="4 7" id="KW-1133">Transmembrane helix</keyword>
<sequence length="206" mass="23881">RLVNESTGVIYPPAFYIYLSAWVSNDALAYGTSQASIFPEAGLWLHDDNDPNYNIPPSSPISFAQVAYYISNLMNSQDVMQALYKIREICDTYRNLGVPNYPQGIIISYWEQYFNLRIYFFVIVVVVLIIIFLFSLLVLLNWLLALMMVSSMRVFVCVYLCLCVRVCARFLMVAYFHFLLHQFFCYLSCYLCSLTFCLTDACDFCN</sequence>
<evidence type="ECO:0000256" key="5">
    <source>
        <dbReference type="ARBA" id="ARBA00023136"/>
    </source>
</evidence>
<reference evidence="10" key="1">
    <citation type="submission" date="2012-12" db="EMBL/GenBank/DDBJ databases">
        <authorList>
            <person name="Hellsten U."/>
            <person name="Grimwood J."/>
            <person name="Chapman J.A."/>
            <person name="Shapiro H."/>
            <person name="Aerts A."/>
            <person name="Otillar R.P."/>
            <person name="Terry A.Y."/>
            <person name="Boore J.L."/>
            <person name="Simakov O."/>
            <person name="Marletaz F."/>
            <person name="Cho S.-J."/>
            <person name="Edsinger-Gonzales E."/>
            <person name="Havlak P."/>
            <person name="Kuo D.-H."/>
            <person name="Larsson T."/>
            <person name="Lv J."/>
            <person name="Arendt D."/>
            <person name="Savage R."/>
            <person name="Osoegawa K."/>
            <person name="de Jong P."/>
            <person name="Lindberg D.R."/>
            <person name="Seaver E.C."/>
            <person name="Weisblat D.A."/>
            <person name="Putnam N.H."/>
            <person name="Grigoriev I.V."/>
            <person name="Rokhsar D.S."/>
        </authorList>
    </citation>
    <scope>NUCLEOTIDE SEQUENCE</scope>
</reference>
<keyword evidence="6" id="KW-0325">Glycoprotein</keyword>
<reference evidence="8 10" key="2">
    <citation type="journal article" date="2013" name="Nature">
        <title>Insights into bilaterian evolution from three spiralian genomes.</title>
        <authorList>
            <person name="Simakov O."/>
            <person name="Marletaz F."/>
            <person name="Cho S.J."/>
            <person name="Edsinger-Gonzales E."/>
            <person name="Havlak P."/>
            <person name="Hellsten U."/>
            <person name="Kuo D.H."/>
            <person name="Larsson T."/>
            <person name="Lv J."/>
            <person name="Arendt D."/>
            <person name="Savage R."/>
            <person name="Osoegawa K."/>
            <person name="de Jong P."/>
            <person name="Grimwood J."/>
            <person name="Chapman J.A."/>
            <person name="Shapiro H."/>
            <person name="Aerts A."/>
            <person name="Otillar R.P."/>
            <person name="Terry A.Y."/>
            <person name="Boore J.L."/>
            <person name="Grigoriev I.V."/>
            <person name="Lindberg D.R."/>
            <person name="Seaver E.C."/>
            <person name="Weisblat D.A."/>
            <person name="Putnam N.H."/>
            <person name="Rokhsar D.S."/>
        </authorList>
    </citation>
    <scope>NUCLEOTIDE SEQUENCE</scope>
</reference>
<dbReference type="EMBL" id="AMQM01002268">
    <property type="status" value="NOT_ANNOTATED_CDS"/>
    <property type="molecule type" value="Genomic_DNA"/>
</dbReference>
<dbReference type="RefSeq" id="XP_009031203.1">
    <property type="nucleotide sequence ID" value="XM_009032955.1"/>
</dbReference>
<comment type="subcellular location">
    <subcellularLocation>
        <location evidence="1">Membrane</location>
        <topology evidence="1">Multi-pass membrane protein</topology>
    </subcellularLocation>
</comment>
<dbReference type="EMBL" id="KB097753">
    <property type="protein sequence ID" value="ESN90495.1"/>
    <property type="molecule type" value="Genomic_DNA"/>
</dbReference>
<feature type="transmembrane region" description="Helical" evidence="7">
    <location>
        <begin position="118"/>
        <end position="144"/>
    </location>
</feature>
<protein>
    <submittedName>
        <fullName evidence="8 9">Uncharacterized protein</fullName>
    </submittedName>
</protein>
<evidence type="ECO:0000256" key="2">
    <source>
        <dbReference type="ARBA" id="ARBA00005585"/>
    </source>
</evidence>
<evidence type="ECO:0000256" key="1">
    <source>
        <dbReference type="ARBA" id="ARBA00004141"/>
    </source>
</evidence>
<name>T1G0F6_HELRO</name>
<proteinExistence type="inferred from homology"/>
<dbReference type="Proteomes" id="UP000015101">
    <property type="component" value="Unassembled WGS sequence"/>
</dbReference>
<comment type="similarity">
    <text evidence="2">Belongs to the patched family.</text>
</comment>
<dbReference type="OrthoDB" id="5873834at2759"/>
<evidence type="ECO:0000256" key="6">
    <source>
        <dbReference type="ARBA" id="ARBA00023180"/>
    </source>
</evidence>
<dbReference type="PANTHER" id="PTHR46022">
    <property type="entry name" value="PROTEIN PATCHED"/>
    <property type="match status" value="1"/>
</dbReference>
<keyword evidence="5 7" id="KW-0472">Membrane</keyword>
<reference evidence="9" key="3">
    <citation type="submission" date="2015-06" db="UniProtKB">
        <authorList>
            <consortium name="EnsemblMetazoa"/>
        </authorList>
    </citation>
    <scope>IDENTIFICATION</scope>
</reference>
<dbReference type="KEGG" id="hro:HELRODRAFT_71011"/>
<dbReference type="InParanoid" id="T1G0F6"/>
<keyword evidence="10" id="KW-1185">Reference proteome</keyword>
<dbReference type="EnsemblMetazoa" id="HelroT71011">
    <property type="protein sequence ID" value="HelroP71011"/>
    <property type="gene ID" value="HelroG71011"/>
</dbReference>
<dbReference type="HOGENOM" id="CLU_1334812_0_0_1"/>
<organism evidence="9 10">
    <name type="scientific">Helobdella robusta</name>
    <name type="common">Californian leech</name>
    <dbReference type="NCBI Taxonomy" id="6412"/>
    <lineage>
        <taxon>Eukaryota</taxon>
        <taxon>Metazoa</taxon>
        <taxon>Spiralia</taxon>
        <taxon>Lophotrochozoa</taxon>
        <taxon>Annelida</taxon>
        <taxon>Clitellata</taxon>
        <taxon>Hirudinea</taxon>
        <taxon>Rhynchobdellida</taxon>
        <taxon>Glossiphoniidae</taxon>
        <taxon>Helobdella</taxon>
    </lineage>
</organism>
<gene>
    <name evidence="9" type="primary">20214554</name>
    <name evidence="8" type="ORF">HELRODRAFT_71011</name>
</gene>
<evidence type="ECO:0000256" key="3">
    <source>
        <dbReference type="ARBA" id="ARBA00022692"/>
    </source>
</evidence>
<dbReference type="CTD" id="20214554"/>
<dbReference type="STRING" id="6412.T1G0F6"/>
<evidence type="ECO:0000256" key="7">
    <source>
        <dbReference type="SAM" id="Phobius"/>
    </source>
</evidence>
<dbReference type="PANTHER" id="PTHR46022:SF1">
    <property type="entry name" value="PROTEIN PATCHED"/>
    <property type="match status" value="1"/>
</dbReference>
<evidence type="ECO:0000313" key="9">
    <source>
        <dbReference type="EnsemblMetazoa" id="HelroP71011"/>
    </source>
</evidence>
<dbReference type="eggNOG" id="KOG1935">
    <property type="taxonomic scope" value="Eukaryota"/>
</dbReference>
<evidence type="ECO:0000256" key="4">
    <source>
        <dbReference type="ARBA" id="ARBA00022989"/>
    </source>
</evidence>
<evidence type="ECO:0000313" key="10">
    <source>
        <dbReference type="Proteomes" id="UP000015101"/>
    </source>
</evidence>
<keyword evidence="3 7" id="KW-0812">Transmembrane</keyword>
<evidence type="ECO:0000313" key="8">
    <source>
        <dbReference type="EMBL" id="ESN90495.1"/>
    </source>
</evidence>
<dbReference type="AlphaFoldDB" id="T1G0F6"/>